<dbReference type="Proteomes" id="UP000016843">
    <property type="component" value="Unassembled WGS sequence"/>
</dbReference>
<keyword evidence="2" id="KW-1185">Reference proteome</keyword>
<organism evidence="1 2">
    <name type="scientific">Rhodonellum psychrophilum GCM71 = DSM 17998</name>
    <dbReference type="NCBI Taxonomy" id="1123057"/>
    <lineage>
        <taxon>Bacteria</taxon>
        <taxon>Pseudomonadati</taxon>
        <taxon>Bacteroidota</taxon>
        <taxon>Cytophagia</taxon>
        <taxon>Cytophagales</taxon>
        <taxon>Cytophagaceae</taxon>
        <taxon>Rhodonellum</taxon>
    </lineage>
</organism>
<sequence length="69" mass="7998">MAAFQIGCALFFGEAGKYTVEQFTNRANMHGQIEAQINLMKQDFILLALELEKLKEYSGLYWDKKLHLE</sequence>
<comment type="caution">
    <text evidence="1">The sequence shown here is derived from an EMBL/GenBank/DDBJ whole genome shotgun (WGS) entry which is preliminary data.</text>
</comment>
<evidence type="ECO:0000313" key="2">
    <source>
        <dbReference type="Proteomes" id="UP000016843"/>
    </source>
</evidence>
<evidence type="ECO:0000313" key="1">
    <source>
        <dbReference type="EMBL" id="ERM80620.1"/>
    </source>
</evidence>
<proteinExistence type="predicted"/>
<reference evidence="1 2" key="1">
    <citation type="journal article" date="2013" name="Genome Announc.">
        <title>Draft Genome Sequence of the Psychrophilic and Alkaliphilic Rhodonellum psychrophilum Strain GCM71T.</title>
        <authorList>
            <person name="Hauptmann A.L."/>
            <person name="Glaring M.A."/>
            <person name="Hallin P.F."/>
            <person name="Prieme A."/>
            <person name="Stougaard P."/>
        </authorList>
    </citation>
    <scope>NUCLEOTIDE SEQUENCE [LARGE SCALE GENOMIC DNA]</scope>
    <source>
        <strain evidence="1 2">GCM71</strain>
    </source>
</reference>
<accession>U5BJK4</accession>
<dbReference type="EMBL" id="AWXR01000087">
    <property type="protein sequence ID" value="ERM80620.1"/>
    <property type="molecule type" value="Genomic_DNA"/>
</dbReference>
<gene>
    <name evidence="1" type="ORF">P872_12665</name>
</gene>
<protein>
    <submittedName>
        <fullName evidence="1">Uncharacterized protein</fullName>
    </submittedName>
</protein>
<dbReference type="AlphaFoldDB" id="U5BJK4"/>
<name>U5BJK4_9BACT</name>
<dbReference type="OrthoDB" id="836646at2"/>
<dbReference type="RefSeq" id="WP_019600674.1">
    <property type="nucleotide sequence ID" value="NZ_AWXR01000087.1"/>
</dbReference>